<gene>
    <name evidence="1" type="ORF">ZIOFF_021995</name>
</gene>
<sequence length="96" mass="10873">MVAVICEANWKVEVARWTAAVGSGHESHRKRAAVRPRARIRYLREESDVFYAFIEYQDAIGVQNALKASPIQLNGRLIHVEGRRPNSGVSRGNTQW</sequence>
<protein>
    <recommendedName>
        <fullName evidence="3">RRM domain-containing protein</fullName>
    </recommendedName>
</protein>
<evidence type="ECO:0008006" key="3">
    <source>
        <dbReference type="Google" id="ProtNLM"/>
    </source>
</evidence>
<name>A0A8J5H8Y3_ZINOF</name>
<organism evidence="1 2">
    <name type="scientific">Zingiber officinale</name>
    <name type="common">Ginger</name>
    <name type="synonym">Amomum zingiber</name>
    <dbReference type="NCBI Taxonomy" id="94328"/>
    <lineage>
        <taxon>Eukaryota</taxon>
        <taxon>Viridiplantae</taxon>
        <taxon>Streptophyta</taxon>
        <taxon>Embryophyta</taxon>
        <taxon>Tracheophyta</taxon>
        <taxon>Spermatophyta</taxon>
        <taxon>Magnoliopsida</taxon>
        <taxon>Liliopsida</taxon>
        <taxon>Zingiberales</taxon>
        <taxon>Zingiberaceae</taxon>
        <taxon>Zingiber</taxon>
    </lineage>
</organism>
<dbReference type="SUPFAM" id="SSF54928">
    <property type="entry name" value="RNA-binding domain, RBD"/>
    <property type="match status" value="1"/>
</dbReference>
<dbReference type="AlphaFoldDB" id="A0A8J5H8Y3"/>
<comment type="caution">
    <text evidence="1">The sequence shown here is derived from an EMBL/GenBank/DDBJ whole genome shotgun (WGS) entry which is preliminary data.</text>
</comment>
<evidence type="ECO:0000313" key="2">
    <source>
        <dbReference type="Proteomes" id="UP000734854"/>
    </source>
</evidence>
<accession>A0A8J5H8Y3</accession>
<dbReference type="InterPro" id="IPR035979">
    <property type="entry name" value="RBD_domain_sf"/>
</dbReference>
<evidence type="ECO:0000313" key="1">
    <source>
        <dbReference type="EMBL" id="KAG6518520.1"/>
    </source>
</evidence>
<reference evidence="1 2" key="1">
    <citation type="submission" date="2020-08" db="EMBL/GenBank/DDBJ databases">
        <title>Plant Genome Project.</title>
        <authorList>
            <person name="Zhang R.-G."/>
        </authorList>
    </citation>
    <scope>NUCLEOTIDE SEQUENCE [LARGE SCALE GENOMIC DNA]</scope>
    <source>
        <tissue evidence="1">Rhizome</tissue>
    </source>
</reference>
<dbReference type="Proteomes" id="UP000734854">
    <property type="component" value="Unassembled WGS sequence"/>
</dbReference>
<proteinExistence type="predicted"/>
<dbReference type="GO" id="GO:0003676">
    <property type="term" value="F:nucleic acid binding"/>
    <property type="evidence" value="ECO:0007669"/>
    <property type="project" value="InterPro"/>
</dbReference>
<keyword evidence="2" id="KW-1185">Reference proteome</keyword>
<dbReference type="EMBL" id="JACMSC010000006">
    <property type="protein sequence ID" value="KAG6518520.1"/>
    <property type="molecule type" value="Genomic_DNA"/>
</dbReference>